<dbReference type="Proteomes" id="UP000243499">
    <property type="component" value="Chromosome 3"/>
</dbReference>
<evidence type="ECO:0000256" key="2">
    <source>
        <dbReference type="SAM" id="SignalP"/>
    </source>
</evidence>
<dbReference type="EMBL" id="CM008048">
    <property type="protein sequence ID" value="PAN20373.1"/>
    <property type="molecule type" value="Genomic_DNA"/>
</dbReference>
<reference evidence="3" key="1">
    <citation type="submission" date="2018-04" db="EMBL/GenBank/DDBJ databases">
        <title>WGS assembly of Panicum hallii.</title>
        <authorList>
            <person name="Lovell J."/>
            <person name="Jenkins J."/>
            <person name="Lowry D."/>
            <person name="Mamidi S."/>
            <person name="Sreedasyam A."/>
            <person name="Weng X."/>
            <person name="Barry K."/>
            <person name="Bonette J."/>
            <person name="Campitelli B."/>
            <person name="Daum C."/>
            <person name="Gordon S."/>
            <person name="Gould B."/>
            <person name="Lipzen A."/>
            <person name="Macqueen A."/>
            <person name="Palacio-Mejia J."/>
            <person name="Plott C."/>
            <person name="Shakirov E."/>
            <person name="Shu S."/>
            <person name="Yoshinaga Y."/>
            <person name="Zane M."/>
            <person name="Rokhsar D."/>
            <person name="Grimwood J."/>
            <person name="Schmutz J."/>
            <person name="Juenger T."/>
        </authorList>
    </citation>
    <scope>NUCLEOTIDE SEQUENCE [LARGE SCALE GENOMIC DNA]</scope>
    <source>
        <strain evidence="3">FIL2</strain>
    </source>
</reference>
<accession>A0A2S3HDC8</accession>
<organism evidence="3">
    <name type="scientific">Panicum hallii</name>
    <dbReference type="NCBI Taxonomy" id="206008"/>
    <lineage>
        <taxon>Eukaryota</taxon>
        <taxon>Viridiplantae</taxon>
        <taxon>Streptophyta</taxon>
        <taxon>Embryophyta</taxon>
        <taxon>Tracheophyta</taxon>
        <taxon>Spermatophyta</taxon>
        <taxon>Magnoliopsida</taxon>
        <taxon>Liliopsida</taxon>
        <taxon>Poales</taxon>
        <taxon>Poaceae</taxon>
        <taxon>PACMAD clade</taxon>
        <taxon>Panicoideae</taxon>
        <taxon>Panicodae</taxon>
        <taxon>Paniceae</taxon>
        <taxon>Panicinae</taxon>
        <taxon>Panicum</taxon>
        <taxon>Panicum sect. Panicum</taxon>
    </lineage>
</organism>
<dbReference type="AlphaFoldDB" id="A0A2S3HDC8"/>
<gene>
    <name evidence="3" type="ORF">PAHAL_3G362500</name>
</gene>
<name>A0A2S3HDC8_9POAL</name>
<sequence>MARRHGRHPSLVRIALLLLAGLAAAVVVSTLRSAADPEDAEIRISVHYPTEEESQWLDRWAEKYRAKQPGSGFSVEPATDEESAYLNRIFSDGKKGGGARAGFDGRIEFDDNDRPRIVVDNNYSERRSSEPDSNADDLQNKESYSYAEHDAMEL</sequence>
<dbReference type="Gramene" id="PAN20373">
    <property type="protein sequence ID" value="PAN20373"/>
    <property type="gene ID" value="PAHAL_3G362500"/>
</dbReference>
<feature type="chain" id="PRO_5015435790" description="Cathepsin propeptide inhibitor domain-containing protein" evidence="2">
    <location>
        <begin position="26"/>
        <end position="154"/>
    </location>
</feature>
<feature type="signal peptide" evidence="2">
    <location>
        <begin position="1"/>
        <end position="25"/>
    </location>
</feature>
<evidence type="ECO:0000256" key="1">
    <source>
        <dbReference type="SAM" id="MobiDB-lite"/>
    </source>
</evidence>
<evidence type="ECO:0008006" key="4">
    <source>
        <dbReference type="Google" id="ProtNLM"/>
    </source>
</evidence>
<feature type="region of interest" description="Disordered" evidence="1">
    <location>
        <begin position="90"/>
        <end position="154"/>
    </location>
</feature>
<keyword evidence="2" id="KW-0732">Signal</keyword>
<evidence type="ECO:0000313" key="3">
    <source>
        <dbReference type="EMBL" id="PAN20373.1"/>
    </source>
</evidence>
<protein>
    <recommendedName>
        <fullName evidence="4">Cathepsin propeptide inhibitor domain-containing protein</fullName>
    </recommendedName>
</protein>
<proteinExistence type="predicted"/>
<feature type="compositionally biased region" description="Basic and acidic residues" evidence="1">
    <location>
        <begin position="103"/>
        <end position="130"/>
    </location>
</feature>